<dbReference type="InterPro" id="IPR051412">
    <property type="entry name" value="Formin_Homology_Diaphanous_sf"/>
</dbReference>
<feature type="domain" description="C2H2-type" evidence="2">
    <location>
        <begin position="1110"/>
        <end position="1132"/>
    </location>
</feature>
<evidence type="ECO:0000259" key="2">
    <source>
        <dbReference type="PROSITE" id="PS00028"/>
    </source>
</evidence>
<feature type="region of interest" description="Disordered" evidence="1">
    <location>
        <begin position="348"/>
        <end position="421"/>
    </location>
</feature>
<feature type="region of interest" description="Disordered" evidence="1">
    <location>
        <begin position="187"/>
        <end position="215"/>
    </location>
</feature>
<sequence>MENTTTPMRAQVHAPPPEANSTPFQGYGLFTDVEVEVPSNDPSLSRKHYLIPQFLPLDEPGHVPNKRHKKEELPDGVRRVYDELEAVLLQEEEAHRRGTRKDPEERFQRLEYPSIMVPPPPPSPPPLPKYVKLLIETAKILEMSVRSRDEAMEETMEHIMDETMYDVREDIPEETMYDFQEDIREEIMGDPREEPRDNTGGEAREDTVPDTTHQPTEAVEQGIVKSEENQHVAVQNTEPTEGDWGDDSDVKIIESRPLVYKAPKFCCLKCRTRHGDLTLLMNHMLRNHLKELASTYWQCCTDQVWNASLTSYVRHWGGVHGFRNFPCPKCALGFKSMPEVRKHWIEEHNNPVGKAKNARSTTPKVSNVPKPQSSMAQIRNGSNDSTPPTSVASMPQNHVDQESKSSVNTKPQTSIDPGSQHVIEGQPQSLAILNSQSTIEPRPQILLPPRPQIPLPPKPPVPVAAEGASSGESDIAYSDDSEPMSPVDPTQQAHSQGPVAPMKKSSGVPRPASPVAAKQTPVVITHKSPVATRQPNLPPRPPKTPVDDGEKPSAPRSGVPPPFAGNRVPSVTPPPPSREPGPPPSPPPPARDTTPPGLPPTEQLHCRNCRLDLKDLKDFVGHMIERHTGELNTVYFACCLQPDRRYYKATSSSFSHVQDVHGWDELCPLPCHVCGVYFSDLQDVIDHVGKWHQVSQTPRSAILALGSTSFSASKTRTPPRLRTPSTEGADSHPAFRSPTPRRERSRPQSRSDVRREFSPAARSRLYAWGRRSPSDDQSSVSRSRSPTRRRRSVSNDRSHARRFSSALTRSRSPTRRRRNRSLSSDRASPRRGRSRSRRVSGSTSRSRSPTRRRRRRRRRSGSTSSDRASSKREGHRYRSSARRAGSSASRSRSPRRRRGGSSDDRASSRGRSRSRIRRRYRSYTSSASRSRSPPRRRRRRSTSSHERTSLRRETSRYRPRAQRNYSSAAISSRLRSRSPSRRRGRTHRTPSSLSSSSTHDRTWHPAFQQRPASRSPSPYRHPPQPTSSTTAPIGPTTHTAPAPSLTLNIYCFTCTTKYTSIPALTSHLVEHHLDELPKLRWTCCSTQPTRGLATLRHLETVHGWADALPCPEETCTASFELLPEWHQHVKEHARERKVAAMMRGDATARGDDGVVRRAIVASGSAMDLSNG</sequence>
<feature type="compositionally biased region" description="Basic residues" evidence="1">
    <location>
        <begin position="848"/>
        <end position="860"/>
    </location>
</feature>
<comment type="caution">
    <text evidence="3">The sequence shown here is derived from an EMBL/GenBank/DDBJ whole genome shotgun (WGS) entry which is preliminary data.</text>
</comment>
<name>A0A9P4UC12_9PLEO</name>
<dbReference type="PANTHER" id="PTHR45691:SF6">
    <property type="entry name" value="PROTEIN DIAPHANOUS"/>
    <property type="match status" value="1"/>
</dbReference>
<feature type="compositionally biased region" description="Low complexity" evidence="1">
    <location>
        <begin position="775"/>
        <end position="784"/>
    </location>
</feature>
<feature type="compositionally biased region" description="Low complexity" evidence="1">
    <location>
        <begin position="922"/>
        <end position="931"/>
    </location>
</feature>
<feature type="domain" description="C2H2-type" evidence="2">
    <location>
        <begin position="606"/>
        <end position="627"/>
    </location>
</feature>
<feature type="compositionally biased region" description="Polar residues" evidence="1">
    <location>
        <begin position="358"/>
        <end position="417"/>
    </location>
</feature>
<feature type="compositionally biased region" description="Basic and acidic residues" evidence="1">
    <location>
        <begin position="740"/>
        <end position="757"/>
    </location>
</feature>
<evidence type="ECO:0000256" key="1">
    <source>
        <dbReference type="SAM" id="MobiDB-lite"/>
    </source>
</evidence>
<feature type="region of interest" description="Disordered" evidence="1">
    <location>
        <begin position="711"/>
        <end position="1040"/>
    </location>
</feature>
<feature type="compositionally biased region" description="Pro residues" evidence="1">
    <location>
        <begin position="446"/>
        <end position="462"/>
    </location>
</feature>
<feature type="compositionally biased region" description="Basic residues" evidence="1">
    <location>
        <begin position="829"/>
        <end position="838"/>
    </location>
</feature>
<feature type="compositionally biased region" description="Basic residues" evidence="1">
    <location>
        <begin position="932"/>
        <end position="942"/>
    </location>
</feature>
<dbReference type="PANTHER" id="PTHR45691">
    <property type="entry name" value="PROTEIN DIAPHANOUS"/>
    <property type="match status" value="1"/>
</dbReference>
<dbReference type="PROSITE" id="PS00028">
    <property type="entry name" value="ZINC_FINGER_C2H2_1"/>
    <property type="match status" value="5"/>
</dbReference>
<feature type="region of interest" description="Disordered" evidence="1">
    <location>
        <begin position="1"/>
        <end position="26"/>
    </location>
</feature>
<dbReference type="InterPro" id="IPR013087">
    <property type="entry name" value="Znf_C2H2_type"/>
</dbReference>
<dbReference type="AlphaFoldDB" id="A0A9P4UC12"/>
<feature type="region of interest" description="Disordered" evidence="1">
    <location>
        <begin position="442"/>
        <end position="604"/>
    </location>
</feature>
<accession>A0A9P4UC12</accession>
<feature type="compositionally biased region" description="Low complexity" evidence="1">
    <location>
        <begin position="882"/>
        <end position="891"/>
    </location>
</feature>
<dbReference type="Proteomes" id="UP000799764">
    <property type="component" value="Unassembled WGS sequence"/>
</dbReference>
<feature type="domain" description="C2H2-type" evidence="2">
    <location>
        <begin position="671"/>
        <end position="692"/>
    </location>
</feature>
<dbReference type="GO" id="GO:0030041">
    <property type="term" value="P:actin filament polymerization"/>
    <property type="evidence" value="ECO:0007669"/>
    <property type="project" value="TreeGrafter"/>
</dbReference>
<feature type="region of interest" description="Disordered" evidence="1">
    <location>
        <begin position="55"/>
        <end position="74"/>
    </location>
</feature>
<dbReference type="OrthoDB" id="3693506at2759"/>
<feature type="domain" description="C2H2-type" evidence="2">
    <location>
        <begin position="327"/>
        <end position="348"/>
    </location>
</feature>
<dbReference type="EMBL" id="MU001502">
    <property type="protein sequence ID" value="KAF2443843.1"/>
    <property type="molecule type" value="Genomic_DNA"/>
</dbReference>
<keyword evidence="4" id="KW-1185">Reference proteome</keyword>
<feature type="compositionally biased region" description="Pro residues" evidence="1">
    <location>
        <begin position="571"/>
        <end position="590"/>
    </location>
</feature>
<reference evidence="3" key="1">
    <citation type="journal article" date="2020" name="Stud. Mycol.">
        <title>101 Dothideomycetes genomes: a test case for predicting lifestyles and emergence of pathogens.</title>
        <authorList>
            <person name="Haridas S."/>
            <person name="Albert R."/>
            <person name="Binder M."/>
            <person name="Bloem J."/>
            <person name="Labutti K."/>
            <person name="Salamov A."/>
            <person name="Andreopoulos B."/>
            <person name="Baker S."/>
            <person name="Barry K."/>
            <person name="Bills G."/>
            <person name="Bluhm B."/>
            <person name="Cannon C."/>
            <person name="Castanera R."/>
            <person name="Culley D."/>
            <person name="Daum C."/>
            <person name="Ezra D."/>
            <person name="Gonzalez J."/>
            <person name="Henrissat B."/>
            <person name="Kuo A."/>
            <person name="Liang C."/>
            <person name="Lipzen A."/>
            <person name="Lutzoni F."/>
            <person name="Magnuson J."/>
            <person name="Mondo S."/>
            <person name="Nolan M."/>
            <person name="Ohm R."/>
            <person name="Pangilinan J."/>
            <person name="Park H.-J."/>
            <person name="Ramirez L."/>
            <person name="Alfaro M."/>
            <person name="Sun H."/>
            <person name="Tritt A."/>
            <person name="Yoshinaga Y."/>
            <person name="Zwiers L.-H."/>
            <person name="Turgeon B."/>
            <person name="Goodwin S."/>
            <person name="Spatafora J."/>
            <person name="Crous P."/>
            <person name="Grigoriev I."/>
        </authorList>
    </citation>
    <scope>NUCLEOTIDE SEQUENCE</scope>
    <source>
        <strain evidence="3">CBS 690.94</strain>
    </source>
</reference>
<protein>
    <recommendedName>
        <fullName evidence="2">C2H2-type domain-containing protein</fullName>
    </recommendedName>
</protein>
<feature type="compositionally biased region" description="Basic and acidic residues" evidence="1">
    <location>
        <begin position="943"/>
        <end position="956"/>
    </location>
</feature>
<dbReference type="GO" id="GO:0005884">
    <property type="term" value="C:actin filament"/>
    <property type="evidence" value="ECO:0007669"/>
    <property type="project" value="TreeGrafter"/>
</dbReference>
<feature type="compositionally biased region" description="Basic residues" evidence="1">
    <location>
        <begin position="908"/>
        <end position="921"/>
    </location>
</feature>
<feature type="compositionally biased region" description="Polar residues" evidence="1">
    <location>
        <begin position="1026"/>
        <end position="1039"/>
    </location>
</feature>
<feature type="compositionally biased region" description="Basic and acidic residues" evidence="1">
    <location>
        <begin position="187"/>
        <end position="207"/>
    </location>
</feature>
<proteinExistence type="predicted"/>
<evidence type="ECO:0000313" key="3">
    <source>
        <dbReference type="EMBL" id="KAF2443843.1"/>
    </source>
</evidence>
<organism evidence="3 4">
    <name type="scientific">Karstenula rhodostoma CBS 690.94</name>
    <dbReference type="NCBI Taxonomy" id="1392251"/>
    <lineage>
        <taxon>Eukaryota</taxon>
        <taxon>Fungi</taxon>
        <taxon>Dikarya</taxon>
        <taxon>Ascomycota</taxon>
        <taxon>Pezizomycotina</taxon>
        <taxon>Dothideomycetes</taxon>
        <taxon>Pleosporomycetidae</taxon>
        <taxon>Pleosporales</taxon>
        <taxon>Massarineae</taxon>
        <taxon>Didymosphaeriaceae</taxon>
        <taxon>Karstenula</taxon>
    </lineage>
</organism>
<gene>
    <name evidence="3" type="ORF">P171DRAFT_45447</name>
</gene>
<feature type="domain" description="C2H2-type" evidence="2">
    <location>
        <begin position="1051"/>
        <end position="1072"/>
    </location>
</feature>
<evidence type="ECO:0000313" key="4">
    <source>
        <dbReference type="Proteomes" id="UP000799764"/>
    </source>
</evidence>
<dbReference type="SMART" id="SM00355">
    <property type="entry name" value="ZnF_C2H2"/>
    <property type="match status" value="6"/>
</dbReference>
<feature type="compositionally biased region" description="Low complexity" evidence="1">
    <location>
        <begin position="715"/>
        <end position="724"/>
    </location>
</feature>
<feature type="compositionally biased region" description="Basic residues" evidence="1">
    <location>
        <begin position="974"/>
        <end position="988"/>
    </location>
</feature>